<feature type="domain" description="Ketopantoate reductase C-terminal" evidence="6">
    <location>
        <begin position="179"/>
        <end position="302"/>
    </location>
</feature>
<dbReference type="Gene3D" id="1.10.1040.10">
    <property type="entry name" value="N-(1-d-carboxylethyl)-l-norvaline Dehydrogenase, domain 2"/>
    <property type="match status" value="1"/>
</dbReference>
<evidence type="ECO:0000313" key="7">
    <source>
        <dbReference type="EMBL" id="KGX94011.1"/>
    </source>
</evidence>
<sequence length="305" mass="33329">MNITILGAGALGAYFGARWQEAGAHVQFLVRPGRARQLRTYGMHVVSVHGDVTIKDPTIVEKTENLDETDLVVVGVKGYHLQGALPTLKTLVEGGAKVLPLLNGIEHLYTLQKELGEENVLGGLSYIIATLDDRGHVVHTSDLHDIHFGPLHPSQHDVCRKLTEVSNGATMRTLESEHILTDMWQKYMFITAFSGITTASDLEIGKVRAEPSTLQAAKKVLQEMKQLALGYEIPLTDKHVAAGLSKIDTLPAEATSSMHQDKRKGLPLEVDHLHGGALRLAENIGISLPSIEMIHALIKPYERGD</sequence>
<dbReference type="SUPFAM" id="SSF48179">
    <property type="entry name" value="6-phosphogluconate dehydrogenase C-terminal domain-like"/>
    <property type="match status" value="1"/>
</dbReference>
<dbReference type="InterPro" id="IPR051402">
    <property type="entry name" value="KPR-Related"/>
</dbReference>
<dbReference type="EMBL" id="AVPE01000001">
    <property type="protein sequence ID" value="KGX94011.1"/>
    <property type="molecule type" value="Genomic_DNA"/>
</dbReference>
<evidence type="ECO:0000256" key="4">
    <source>
        <dbReference type="RuleBase" id="RU362068"/>
    </source>
</evidence>
<dbReference type="InterPro" id="IPR013752">
    <property type="entry name" value="KPA_reductase"/>
</dbReference>
<dbReference type="GO" id="GO:0005737">
    <property type="term" value="C:cytoplasm"/>
    <property type="evidence" value="ECO:0007669"/>
    <property type="project" value="TreeGrafter"/>
</dbReference>
<dbReference type="AlphaFoldDB" id="A0A0A5GL92"/>
<dbReference type="InterPro" id="IPR003710">
    <property type="entry name" value="ApbA"/>
</dbReference>
<comment type="pathway">
    <text evidence="4">Cofactor biosynthesis; (R)-pantothenate biosynthesis; (R)-pantoate from 3-methyl-2-oxobutanoate: step 2/2.</text>
</comment>
<dbReference type="Proteomes" id="UP000030528">
    <property type="component" value="Unassembled WGS sequence"/>
</dbReference>
<protein>
    <recommendedName>
        <fullName evidence="4">2-dehydropantoate 2-reductase</fullName>
        <ecNumber evidence="4">1.1.1.169</ecNumber>
    </recommendedName>
    <alternativeName>
        <fullName evidence="4">Ketopantoate reductase</fullName>
    </alternativeName>
</protein>
<dbReference type="NCBIfam" id="TIGR00745">
    <property type="entry name" value="apbA_panE"/>
    <property type="match status" value="1"/>
</dbReference>
<dbReference type="SUPFAM" id="SSF51735">
    <property type="entry name" value="NAD(P)-binding Rossmann-fold domains"/>
    <property type="match status" value="1"/>
</dbReference>
<comment type="catalytic activity">
    <reaction evidence="4">
        <text>(R)-pantoate + NADP(+) = 2-dehydropantoate + NADPH + H(+)</text>
        <dbReference type="Rhea" id="RHEA:16233"/>
        <dbReference type="ChEBI" id="CHEBI:11561"/>
        <dbReference type="ChEBI" id="CHEBI:15378"/>
        <dbReference type="ChEBI" id="CHEBI:15980"/>
        <dbReference type="ChEBI" id="CHEBI:57783"/>
        <dbReference type="ChEBI" id="CHEBI:58349"/>
        <dbReference type="EC" id="1.1.1.169"/>
    </reaction>
</comment>
<dbReference type="InterPro" id="IPR013328">
    <property type="entry name" value="6PGD_dom2"/>
</dbReference>
<proteinExistence type="inferred from homology"/>
<evidence type="ECO:0000259" key="6">
    <source>
        <dbReference type="Pfam" id="PF08546"/>
    </source>
</evidence>
<comment type="caution">
    <text evidence="7">The sequence shown here is derived from an EMBL/GenBank/DDBJ whole genome shotgun (WGS) entry which is preliminary data.</text>
</comment>
<evidence type="ECO:0000256" key="2">
    <source>
        <dbReference type="ARBA" id="ARBA00022857"/>
    </source>
</evidence>
<evidence type="ECO:0000256" key="1">
    <source>
        <dbReference type="ARBA" id="ARBA00007870"/>
    </source>
</evidence>
<evidence type="ECO:0000313" key="8">
    <source>
        <dbReference type="Proteomes" id="UP000030528"/>
    </source>
</evidence>
<dbReference type="EC" id="1.1.1.169" evidence="4"/>
<dbReference type="InterPro" id="IPR036291">
    <property type="entry name" value="NAD(P)-bd_dom_sf"/>
</dbReference>
<evidence type="ECO:0000259" key="5">
    <source>
        <dbReference type="Pfam" id="PF02558"/>
    </source>
</evidence>
<dbReference type="GO" id="GO:0015940">
    <property type="term" value="P:pantothenate biosynthetic process"/>
    <property type="evidence" value="ECO:0007669"/>
    <property type="project" value="UniProtKB-UniPathway"/>
</dbReference>
<dbReference type="UniPathway" id="UPA00028">
    <property type="reaction ID" value="UER00004"/>
</dbReference>
<dbReference type="Pfam" id="PF08546">
    <property type="entry name" value="ApbA_C"/>
    <property type="match status" value="1"/>
</dbReference>
<gene>
    <name evidence="7" type="ORF">N781_02245</name>
</gene>
<dbReference type="Pfam" id="PF02558">
    <property type="entry name" value="ApbA"/>
    <property type="match status" value="1"/>
</dbReference>
<dbReference type="FunFam" id="1.10.1040.10:FF:000017">
    <property type="entry name" value="2-dehydropantoate 2-reductase"/>
    <property type="match status" value="1"/>
</dbReference>
<dbReference type="STRING" id="1385510.GCA_000425205_00033"/>
<dbReference type="PANTHER" id="PTHR21708:SF26">
    <property type="entry name" value="2-DEHYDROPANTOATE 2-REDUCTASE"/>
    <property type="match status" value="1"/>
</dbReference>
<keyword evidence="4" id="KW-0566">Pantothenate biosynthesis</keyword>
<dbReference type="GO" id="GO:0008677">
    <property type="term" value="F:2-dehydropantoate 2-reductase activity"/>
    <property type="evidence" value="ECO:0007669"/>
    <property type="project" value="UniProtKB-EC"/>
</dbReference>
<accession>A0A0A5GL92</accession>
<organism evidence="7 8">
    <name type="scientific">Pontibacillus halophilus JSM 076056 = DSM 19796</name>
    <dbReference type="NCBI Taxonomy" id="1385510"/>
    <lineage>
        <taxon>Bacteria</taxon>
        <taxon>Bacillati</taxon>
        <taxon>Bacillota</taxon>
        <taxon>Bacilli</taxon>
        <taxon>Bacillales</taxon>
        <taxon>Bacillaceae</taxon>
        <taxon>Pontibacillus</taxon>
    </lineage>
</organism>
<evidence type="ECO:0000256" key="3">
    <source>
        <dbReference type="ARBA" id="ARBA00023002"/>
    </source>
</evidence>
<dbReference type="eggNOG" id="COG1893">
    <property type="taxonomic scope" value="Bacteria"/>
</dbReference>
<keyword evidence="3 4" id="KW-0560">Oxidoreductase</keyword>
<dbReference type="OrthoDB" id="9793586at2"/>
<keyword evidence="2 4" id="KW-0521">NADP</keyword>
<reference evidence="7 8" key="1">
    <citation type="submission" date="2013-08" db="EMBL/GenBank/DDBJ databases">
        <authorList>
            <person name="Huang J."/>
            <person name="Wang G."/>
        </authorList>
    </citation>
    <scope>NUCLEOTIDE SEQUENCE [LARGE SCALE GENOMIC DNA]</scope>
    <source>
        <strain evidence="7 8">JSM 076056</strain>
    </source>
</reference>
<feature type="domain" description="Ketopantoate reductase N-terminal" evidence="5">
    <location>
        <begin position="3"/>
        <end position="151"/>
    </location>
</feature>
<name>A0A0A5GL92_9BACI</name>
<dbReference type="InterPro" id="IPR008927">
    <property type="entry name" value="6-PGluconate_DH-like_C_sf"/>
</dbReference>
<dbReference type="Gene3D" id="3.40.50.720">
    <property type="entry name" value="NAD(P)-binding Rossmann-like Domain"/>
    <property type="match status" value="1"/>
</dbReference>
<dbReference type="PANTHER" id="PTHR21708">
    <property type="entry name" value="PROBABLE 2-DEHYDROPANTOATE 2-REDUCTASE"/>
    <property type="match status" value="1"/>
</dbReference>
<keyword evidence="8" id="KW-1185">Reference proteome</keyword>
<dbReference type="InterPro" id="IPR013332">
    <property type="entry name" value="KPR_N"/>
</dbReference>
<comment type="function">
    <text evidence="4">Catalyzes the NADPH-dependent reduction of ketopantoate into pantoic acid.</text>
</comment>
<comment type="similarity">
    <text evidence="1 4">Belongs to the ketopantoate reductase family.</text>
</comment>
<dbReference type="RefSeq" id="WP_026798869.1">
    <property type="nucleotide sequence ID" value="NZ_AULI01000001.1"/>
</dbReference>